<reference evidence="1" key="1">
    <citation type="submission" date="2018-05" db="EMBL/GenBank/DDBJ databases">
        <title>Draft genome of Mucuna pruriens seed.</title>
        <authorList>
            <person name="Nnadi N.E."/>
            <person name="Vos R."/>
            <person name="Hasami M.H."/>
            <person name="Devisetty U.K."/>
            <person name="Aguiy J.C."/>
        </authorList>
    </citation>
    <scope>NUCLEOTIDE SEQUENCE [LARGE SCALE GENOMIC DNA]</scope>
    <source>
        <strain evidence="1">JCA_2017</strain>
    </source>
</reference>
<dbReference type="AlphaFoldDB" id="A0A371G0D2"/>
<evidence type="ECO:0000313" key="2">
    <source>
        <dbReference type="Proteomes" id="UP000257109"/>
    </source>
</evidence>
<gene>
    <name evidence="1" type="ORF">CR513_34988</name>
</gene>
<protein>
    <submittedName>
        <fullName evidence="1">Uncharacterized protein</fullName>
    </submittedName>
</protein>
<proteinExistence type="predicted"/>
<keyword evidence="2" id="KW-1185">Reference proteome</keyword>
<organism evidence="1 2">
    <name type="scientific">Mucuna pruriens</name>
    <name type="common">Velvet bean</name>
    <name type="synonym">Dolichos pruriens</name>
    <dbReference type="NCBI Taxonomy" id="157652"/>
    <lineage>
        <taxon>Eukaryota</taxon>
        <taxon>Viridiplantae</taxon>
        <taxon>Streptophyta</taxon>
        <taxon>Embryophyta</taxon>
        <taxon>Tracheophyta</taxon>
        <taxon>Spermatophyta</taxon>
        <taxon>Magnoliopsida</taxon>
        <taxon>eudicotyledons</taxon>
        <taxon>Gunneridae</taxon>
        <taxon>Pentapetalae</taxon>
        <taxon>rosids</taxon>
        <taxon>fabids</taxon>
        <taxon>Fabales</taxon>
        <taxon>Fabaceae</taxon>
        <taxon>Papilionoideae</taxon>
        <taxon>50 kb inversion clade</taxon>
        <taxon>NPAAA clade</taxon>
        <taxon>indigoferoid/millettioid clade</taxon>
        <taxon>Phaseoleae</taxon>
        <taxon>Mucuna</taxon>
    </lineage>
</organism>
<dbReference type="EMBL" id="QJKJ01007173">
    <property type="protein sequence ID" value="RDX84026.1"/>
    <property type="molecule type" value="Genomic_DNA"/>
</dbReference>
<sequence length="123" mass="14523">MMLTMMGNKEDFVMESYVADEQVFISTREGEVNFSYWYESVEGFRRESPLRHPNPPKFFHHYIVRMGAKSRWVSLISLSRTYLFTAYSTSYKGFKGRFVKVQAVDGASFMVNCEPMPLYWQKL</sequence>
<accession>A0A371G0D2</accession>
<comment type="caution">
    <text evidence="1">The sequence shown here is derived from an EMBL/GenBank/DDBJ whole genome shotgun (WGS) entry which is preliminary data.</text>
</comment>
<dbReference type="Proteomes" id="UP000257109">
    <property type="component" value="Unassembled WGS sequence"/>
</dbReference>
<dbReference type="OrthoDB" id="1436780at2759"/>
<name>A0A371G0D2_MUCPR</name>
<evidence type="ECO:0000313" key="1">
    <source>
        <dbReference type="EMBL" id="RDX84026.1"/>
    </source>
</evidence>
<feature type="non-terminal residue" evidence="1">
    <location>
        <position position="1"/>
    </location>
</feature>